<keyword evidence="13 15" id="KW-0472">Membrane</keyword>
<keyword evidence="8 15" id="KW-0378">Hydrolase</keyword>
<dbReference type="Gene3D" id="3.40.50.300">
    <property type="entry name" value="P-loop containing nucleotide triphosphate hydrolases"/>
    <property type="match status" value="1"/>
</dbReference>
<keyword evidence="21" id="KW-1185">Reference proteome</keyword>
<comment type="similarity">
    <text evidence="14 15">In the central section; belongs to the AAA ATPase family.</text>
</comment>
<comment type="similarity">
    <text evidence="16">Belongs to the AAA ATPase family.</text>
</comment>
<dbReference type="GO" id="GO:0030163">
    <property type="term" value="P:protein catabolic process"/>
    <property type="evidence" value="ECO:0007669"/>
    <property type="project" value="UniProtKB-UniRule"/>
</dbReference>
<evidence type="ECO:0000256" key="15">
    <source>
        <dbReference type="HAMAP-Rule" id="MF_01458"/>
    </source>
</evidence>
<evidence type="ECO:0000256" key="13">
    <source>
        <dbReference type="ARBA" id="ARBA00023136"/>
    </source>
</evidence>
<keyword evidence="17" id="KW-0175">Coiled coil</keyword>
<dbReference type="GO" id="GO:0005524">
    <property type="term" value="F:ATP binding"/>
    <property type="evidence" value="ECO:0007669"/>
    <property type="project" value="UniProtKB-UniRule"/>
</dbReference>
<protein>
    <recommendedName>
        <fullName evidence="15">ATP-dependent zinc metalloprotease FtsH</fullName>
        <ecNumber evidence="15">3.4.24.-</ecNumber>
    </recommendedName>
</protein>
<dbReference type="InterPro" id="IPR011546">
    <property type="entry name" value="Pept_M41_FtsH_extracell"/>
</dbReference>
<evidence type="ECO:0000256" key="14">
    <source>
        <dbReference type="ARBA" id="ARBA00061570"/>
    </source>
</evidence>
<dbReference type="GO" id="GO:0005886">
    <property type="term" value="C:plasma membrane"/>
    <property type="evidence" value="ECO:0007669"/>
    <property type="project" value="UniProtKB-SubCell"/>
</dbReference>
<keyword evidence="11 15" id="KW-1133">Transmembrane helix</keyword>
<dbReference type="Pfam" id="PF01434">
    <property type="entry name" value="Peptidase_M41"/>
    <property type="match status" value="1"/>
</dbReference>
<dbReference type="InterPro" id="IPR027417">
    <property type="entry name" value="P-loop_NTPase"/>
</dbReference>
<keyword evidence="10 15" id="KW-0067">ATP-binding</keyword>
<dbReference type="GO" id="GO:0008270">
    <property type="term" value="F:zinc ion binding"/>
    <property type="evidence" value="ECO:0007669"/>
    <property type="project" value="UniProtKB-UniRule"/>
</dbReference>
<dbReference type="InterPro" id="IPR041569">
    <property type="entry name" value="AAA_lid_3"/>
</dbReference>
<dbReference type="RefSeq" id="WP_132525629.1">
    <property type="nucleotide sequence ID" value="NZ_SMFV01000002.1"/>
</dbReference>
<evidence type="ECO:0000256" key="6">
    <source>
        <dbReference type="ARBA" id="ARBA00022723"/>
    </source>
</evidence>
<proteinExistence type="inferred from homology"/>
<keyword evidence="6 15" id="KW-0479">Metal-binding</keyword>
<dbReference type="SUPFAM" id="SSF52540">
    <property type="entry name" value="P-loop containing nucleoside triphosphate hydrolases"/>
    <property type="match status" value="1"/>
</dbReference>
<accession>A0A4R1GEA3</accession>
<comment type="caution">
    <text evidence="20">The sequence shown here is derived from an EMBL/GenBank/DDBJ whole genome shotgun (WGS) entry which is preliminary data.</text>
</comment>
<organism evidence="20 21">
    <name type="scientific">Phorcysia thermohydrogeniphila</name>
    <dbReference type="NCBI Taxonomy" id="936138"/>
    <lineage>
        <taxon>Bacteria</taxon>
        <taxon>Pseudomonadati</taxon>
        <taxon>Aquificota</taxon>
        <taxon>Aquificia</taxon>
        <taxon>Desulfurobacteriales</taxon>
        <taxon>Desulfurobacteriaceae</taxon>
        <taxon>Phorcysia</taxon>
    </lineage>
</organism>
<evidence type="ECO:0000313" key="21">
    <source>
        <dbReference type="Proteomes" id="UP000295777"/>
    </source>
</evidence>
<comment type="subunit">
    <text evidence="15">Homohexamer.</text>
</comment>
<keyword evidence="20" id="KW-0131">Cell cycle</keyword>
<evidence type="ECO:0000256" key="3">
    <source>
        <dbReference type="ARBA" id="ARBA00022475"/>
    </source>
</evidence>
<dbReference type="PANTHER" id="PTHR23076:SF97">
    <property type="entry name" value="ATP-DEPENDENT ZINC METALLOPROTEASE YME1L1"/>
    <property type="match status" value="1"/>
</dbReference>
<keyword evidence="20" id="KW-0132">Cell division</keyword>
<dbReference type="InterPro" id="IPR003959">
    <property type="entry name" value="ATPase_AAA_core"/>
</dbReference>
<dbReference type="EMBL" id="SMFV01000002">
    <property type="protein sequence ID" value="TCK05163.1"/>
    <property type="molecule type" value="Genomic_DNA"/>
</dbReference>
<feature type="transmembrane region" description="Helical" evidence="15">
    <location>
        <begin position="104"/>
        <end position="123"/>
    </location>
</feature>
<feature type="binding site" evidence="15">
    <location>
        <position position="423"/>
    </location>
    <ligand>
        <name>Zn(2+)</name>
        <dbReference type="ChEBI" id="CHEBI:29105"/>
        <note>catalytic</note>
    </ligand>
</feature>
<feature type="region of interest" description="Disordered" evidence="18">
    <location>
        <begin position="587"/>
        <end position="635"/>
    </location>
</feature>
<feature type="binding site" evidence="15">
    <location>
        <position position="419"/>
    </location>
    <ligand>
        <name>Zn(2+)</name>
        <dbReference type="ChEBI" id="CHEBI:29105"/>
        <note>catalytic</note>
    </ligand>
</feature>
<dbReference type="Gene3D" id="3.30.720.210">
    <property type="match status" value="1"/>
</dbReference>
<dbReference type="Proteomes" id="UP000295777">
    <property type="component" value="Unassembled WGS sequence"/>
</dbReference>
<name>A0A4R1GEA3_9BACT</name>
<dbReference type="GO" id="GO:0004176">
    <property type="term" value="F:ATP-dependent peptidase activity"/>
    <property type="evidence" value="ECO:0007669"/>
    <property type="project" value="InterPro"/>
</dbReference>
<feature type="binding site" evidence="15">
    <location>
        <begin position="197"/>
        <end position="204"/>
    </location>
    <ligand>
        <name>ATP</name>
        <dbReference type="ChEBI" id="CHEBI:30616"/>
    </ligand>
</feature>
<dbReference type="Gene3D" id="1.20.58.760">
    <property type="entry name" value="Peptidase M41"/>
    <property type="match status" value="1"/>
</dbReference>
<evidence type="ECO:0000259" key="19">
    <source>
        <dbReference type="SMART" id="SM00382"/>
    </source>
</evidence>
<dbReference type="InterPro" id="IPR037219">
    <property type="entry name" value="Peptidase_M41-like"/>
</dbReference>
<dbReference type="GO" id="GO:0051301">
    <property type="term" value="P:cell division"/>
    <property type="evidence" value="ECO:0007669"/>
    <property type="project" value="UniProtKB-KW"/>
</dbReference>
<dbReference type="InterPro" id="IPR005936">
    <property type="entry name" value="FtsH"/>
</dbReference>
<dbReference type="CDD" id="cd19501">
    <property type="entry name" value="RecA-like_FtsH"/>
    <property type="match status" value="1"/>
</dbReference>
<comment type="caution">
    <text evidence="15">Lacks conserved residue(s) required for the propagation of feature annotation.</text>
</comment>
<dbReference type="GO" id="GO:0006508">
    <property type="term" value="P:proteolysis"/>
    <property type="evidence" value="ECO:0007669"/>
    <property type="project" value="UniProtKB-KW"/>
</dbReference>
<dbReference type="SMART" id="SM00382">
    <property type="entry name" value="AAA"/>
    <property type="match status" value="1"/>
</dbReference>
<evidence type="ECO:0000256" key="8">
    <source>
        <dbReference type="ARBA" id="ARBA00022801"/>
    </source>
</evidence>
<dbReference type="GO" id="GO:0016887">
    <property type="term" value="F:ATP hydrolysis activity"/>
    <property type="evidence" value="ECO:0007669"/>
    <property type="project" value="UniProtKB-UniRule"/>
</dbReference>
<evidence type="ECO:0000256" key="17">
    <source>
        <dbReference type="SAM" id="Coils"/>
    </source>
</evidence>
<evidence type="ECO:0000256" key="18">
    <source>
        <dbReference type="SAM" id="MobiDB-lite"/>
    </source>
</evidence>
<dbReference type="Pfam" id="PF17862">
    <property type="entry name" value="AAA_lid_3"/>
    <property type="match status" value="1"/>
</dbReference>
<feature type="compositionally biased region" description="Basic and acidic residues" evidence="18">
    <location>
        <begin position="609"/>
        <end position="625"/>
    </location>
</feature>
<keyword evidence="3 15" id="KW-1003">Cell membrane</keyword>
<feature type="domain" description="AAA+ ATPase" evidence="19">
    <location>
        <begin position="189"/>
        <end position="328"/>
    </location>
</feature>
<dbReference type="Pfam" id="PF06480">
    <property type="entry name" value="FtsH_ext"/>
    <property type="match status" value="1"/>
</dbReference>
<dbReference type="PROSITE" id="PS00674">
    <property type="entry name" value="AAA"/>
    <property type="match status" value="1"/>
</dbReference>
<sequence>MEKMKEVGKSLALWLAIALLVILAFNFFNSEQLKNHAEPFSTFVQQVEKGEIKKVIIQGQKVIGITVDNKPFETYMPPGYNDIIKKMTEKGVEIEVRPEEGSPWYITVLVSWLPMIFLILLWLSMMRQMSAGSNKALSFARSRAKVFIDNKPKVTFKDVAGIDEVKEEVAEIVDFLKNPKKYQQLGGRIPKGILLAGAPGTGKTLLAKAIAGEANVPFLSVSGSEFVEMFVGVGASRVRDLFEQAKKHAPCIVFIDEIDAVGRKRGAGFTGGHDEREQTLNQLLVEMDGFESSEGIIVIAATNRPDILDPALLRPGRFDRQIYVPLPDVKGRLEILKIHTKDKPLADDVDLEVIARSTPGFSGADLANIVNEAALIAARKNHGKITMEDFEEAKDKVTMGIERKSMVLSEQEKVTTAYHEAGHTLVAKLLPNADKVHKVTIIPRGKALGITQQLPEEDRYTYTKEYLLDRLCVLFGGRVAEELALGTISTGAGNDIERATEIARKMVAEWGMSEKIGPIAVKLREEFGEPSELVSEEMKRLIDKEVKRIIKETYERTKELIANNMDKLENLAKALLERETLVGEEIDLAMKGELPSSDTDSKTPPTSGGKKEEEKKSKEKEERIEGFGLNPQLEA</sequence>
<dbReference type="EC" id="3.4.24.-" evidence="15"/>
<evidence type="ECO:0000256" key="5">
    <source>
        <dbReference type="ARBA" id="ARBA00022692"/>
    </source>
</evidence>
<dbReference type="FunFam" id="1.10.8.60:FF:000001">
    <property type="entry name" value="ATP-dependent zinc metalloprotease FtsH"/>
    <property type="match status" value="1"/>
</dbReference>
<dbReference type="SUPFAM" id="SSF140990">
    <property type="entry name" value="FtsH protease domain-like"/>
    <property type="match status" value="1"/>
</dbReference>
<dbReference type="GO" id="GO:0004222">
    <property type="term" value="F:metalloendopeptidase activity"/>
    <property type="evidence" value="ECO:0007669"/>
    <property type="project" value="InterPro"/>
</dbReference>
<dbReference type="FunFam" id="1.20.58.760:FF:000001">
    <property type="entry name" value="ATP-dependent zinc metalloprotease FtsH"/>
    <property type="match status" value="1"/>
</dbReference>
<comment type="function">
    <text evidence="15">Acts as a processive, ATP-dependent zinc metallopeptidase for both cytoplasmic and membrane proteins. Plays a role in the quality control of integral membrane proteins.</text>
</comment>
<evidence type="ECO:0000256" key="9">
    <source>
        <dbReference type="ARBA" id="ARBA00022833"/>
    </source>
</evidence>
<evidence type="ECO:0000256" key="11">
    <source>
        <dbReference type="ARBA" id="ARBA00022989"/>
    </source>
</evidence>
<dbReference type="FunFam" id="3.40.50.300:FF:000001">
    <property type="entry name" value="ATP-dependent zinc metalloprotease FtsH"/>
    <property type="match status" value="1"/>
</dbReference>
<dbReference type="OrthoDB" id="9809379at2"/>
<dbReference type="Gene3D" id="1.10.8.60">
    <property type="match status" value="1"/>
</dbReference>
<evidence type="ECO:0000256" key="10">
    <source>
        <dbReference type="ARBA" id="ARBA00022840"/>
    </source>
</evidence>
<reference evidence="20 21" key="1">
    <citation type="submission" date="2019-03" db="EMBL/GenBank/DDBJ databases">
        <title>Genomic Encyclopedia of Archaeal and Bacterial Type Strains, Phase II (KMG-II): from individual species to whole genera.</title>
        <authorList>
            <person name="Goeker M."/>
        </authorList>
    </citation>
    <scope>NUCLEOTIDE SEQUENCE [LARGE SCALE GENOMIC DNA]</scope>
    <source>
        <strain evidence="20 21">DSM 24425</strain>
    </source>
</reference>
<evidence type="ECO:0000256" key="12">
    <source>
        <dbReference type="ARBA" id="ARBA00023049"/>
    </source>
</evidence>
<evidence type="ECO:0000313" key="20">
    <source>
        <dbReference type="EMBL" id="TCK05163.1"/>
    </source>
</evidence>
<dbReference type="AlphaFoldDB" id="A0A4R1GEA3"/>
<dbReference type="InterPro" id="IPR003593">
    <property type="entry name" value="AAA+_ATPase"/>
</dbReference>
<comment type="subcellular location">
    <subcellularLocation>
        <location evidence="15">Cell membrane</location>
        <topology evidence="15">Multi-pass membrane protein</topology>
        <orientation evidence="15">Cytoplasmic side</orientation>
    </subcellularLocation>
    <subcellularLocation>
        <location evidence="1">Membrane</location>
    </subcellularLocation>
</comment>
<feature type="active site" evidence="15">
    <location>
        <position position="420"/>
    </location>
</feature>
<feature type="compositionally biased region" description="Low complexity" evidence="18">
    <location>
        <begin position="595"/>
        <end position="608"/>
    </location>
</feature>
<evidence type="ECO:0000256" key="2">
    <source>
        <dbReference type="ARBA" id="ARBA00010044"/>
    </source>
</evidence>
<evidence type="ECO:0000256" key="16">
    <source>
        <dbReference type="RuleBase" id="RU003651"/>
    </source>
</evidence>
<keyword evidence="5 15" id="KW-0812">Transmembrane</keyword>
<gene>
    <name evidence="15" type="primary">ftsH</name>
    <name evidence="20" type="ORF">CLV27_0583</name>
</gene>
<evidence type="ECO:0000256" key="1">
    <source>
        <dbReference type="ARBA" id="ARBA00004370"/>
    </source>
</evidence>
<keyword evidence="7 15" id="KW-0547">Nucleotide-binding</keyword>
<dbReference type="PANTHER" id="PTHR23076">
    <property type="entry name" value="METALLOPROTEASE M41 FTSH"/>
    <property type="match status" value="1"/>
</dbReference>
<dbReference type="InterPro" id="IPR000642">
    <property type="entry name" value="Peptidase_M41"/>
</dbReference>
<keyword evidence="9 15" id="KW-0862">Zinc</keyword>
<comment type="cofactor">
    <cofactor evidence="15">
        <name>Zn(2+)</name>
        <dbReference type="ChEBI" id="CHEBI:29105"/>
    </cofactor>
    <text evidence="15">Binds 1 zinc ion per subunit.</text>
</comment>
<keyword evidence="4 15" id="KW-0645">Protease</keyword>
<keyword evidence="12 15" id="KW-0482">Metalloprotease</keyword>
<feature type="binding site" evidence="15">
    <location>
        <position position="495"/>
    </location>
    <ligand>
        <name>Zn(2+)</name>
        <dbReference type="ChEBI" id="CHEBI:29105"/>
        <note>catalytic</note>
    </ligand>
</feature>
<dbReference type="InterPro" id="IPR003960">
    <property type="entry name" value="ATPase_AAA_CS"/>
</dbReference>
<dbReference type="Pfam" id="PF00004">
    <property type="entry name" value="AAA"/>
    <property type="match status" value="1"/>
</dbReference>
<dbReference type="NCBIfam" id="TIGR01241">
    <property type="entry name" value="FtsH_fam"/>
    <property type="match status" value="1"/>
</dbReference>
<feature type="coiled-coil region" evidence="17">
    <location>
        <begin position="551"/>
        <end position="578"/>
    </location>
</feature>
<dbReference type="HAMAP" id="MF_01458">
    <property type="entry name" value="FtsH"/>
    <property type="match status" value="1"/>
</dbReference>
<comment type="similarity">
    <text evidence="2 15">In the C-terminal section; belongs to the peptidase M41 family.</text>
</comment>
<evidence type="ECO:0000256" key="4">
    <source>
        <dbReference type="ARBA" id="ARBA00022670"/>
    </source>
</evidence>
<evidence type="ECO:0000256" key="7">
    <source>
        <dbReference type="ARBA" id="ARBA00022741"/>
    </source>
</evidence>